<dbReference type="EMBL" id="SODP01000004">
    <property type="protein sequence ID" value="TDW60461.1"/>
    <property type="molecule type" value="Genomic_DNA"/>
</dbReference>
<gene>
    <name evidence="3" type="ORF">EV653_7011</name>
</gene>
<sequence length="379" mass="39412">MSDSGPTGSAVPAGRSRLPERPPLSQPRTTGSRSSRQPALGLLGLLLVVPIAVLLAIGAGGNGSTRLLAPLVTFSLPLVVMIAFWWEDWPGTQLRSSWSGWADTVLIVAGAIALTAVGQTLAGRLDPVALFDPSPGPGHVPTFPATMPLAGLAFVATLEITLVGEGWPFRRLHPLVAGPIVVLIAWAIAITGYLTVVQVEPPAGSDVIARDGPVPGAVLGAVLVLIGAWQVLCFVVWRGWPFATVASRAVRLTIAHVTVIGGGIVSYLVLRQLLELTPSRIAALSGCFIAAGLLIGMLFEGWLSNRAALLVITLTLTAVSAVALQATAGAMHLTHSAADDWVGHATLNALAVSIILHVAIGRRWPFQSISVDSPGARPR</sequence>
<dbReference type="AlphaFoldDB" id="A0A4R8BTE7"/>
<feature type="transmembrane region" description="Helical" evidence="2">
    <location>
        <begin position="307"/>
        <end position="329"/>
    </location>
</feature>
<feature type="transmembrane region" description="Helical" evidence="2">
    <location>
        <begin position="39"/>
        <end position="61"/>
    </location>
</feature>
<evidence type="ECO:0000313" key="3">
    <source>
        <dbReference type="EMBL" id="TDW60461.1"/>
    </source>
</evidence>
<feature type="transmembrane region" description="Helical" evidence="2">
    <location>
        <begin position="142"/>
        <end position="163"/>
    </location>
</feature>
<feature type="transmembrane region" description="Helical" evidence="2">
    <location>
        <begin position="281"/>
        <end position="300"/>
    </location>
</feature>
<evidence type="ECO:0000256" key="1">
    <source>
        <dbReference type="SAM" id="MobiDB-lite"/>
    </source>
</evidence>
<comment type="caution">
    <text evidence="3">The sequence shown here is derived from an EMBL/GenBank/DDBJ whole genome shotgun (WGS) entry which is preliminary data.</text>
</comment>
<feature type="transmembrane region" description="Helical" evidence="2">
    <location>
        <begin position="216"/>
        <end position="237"/>
    </location>
</feature>
<reference evidence="3 4" key="1">
    <citation type="submission" date="2019-03" db="EMBL/GenBank/DDBJ databases">
        <title>Genomic Encyclopedia of Type Strains, Phase III (KMG-III): the genomes of soil and plant-associated and newly described type strains.</title>
        <authorList>
            <person name="Whitman W."/>
        </authorList>
    </citation>
    <scope>NUCLEOTIDE SEQUENCE [LARGE SCALE GENOMIC DNA]</scope>
    <source>
        <strain evidence="3 4">VKM Ac-2573</strain>
    </source>
</reference>
<feature type="transmembrane region" description="Helical" evidence="2">
    <location>
        <begin position="249"/>
        <end position="269"/>
    </location>
</feature>
<dbReference type="OrthoDB" id="3807924at2"/>
<feature type="transmembrane region" description="Helical" evidence="2">
    <location>
        <begin position="67"/>
        <end position="86"/>
    </location>
</feature>
<keyword evidence="2" id="KW-0812">Transmembrane</keyword>
<feature type="region of interest" description="Disordered" evidence="1">
    <location>
        <begin position="1"/>
        <end position="36"/>
    </location>
</feature>
<evidence type="ECO:0000313" key="4">
    <source>
        <dbReference type="Proteomes" id="UP000295146"/>
    </source>
</evidence>
<evidence type="ECO:0000256" key="2">
    <source>
        <dbReference type="SAM" id="Phobius"/>
    </source>
</evidence>
<feature type="transmembrane region" description="Helical" evidence="2">
    <location>
        <begin position="98"/>
        <end position="122"/>
    </location>
</feature>
<accession>A0A4R8BTE7</accession>
<name>A0A4R8BTE7_9ACTN</name>
<organism evidence="3 4">
    <name type="scientific">Kribbella pratensis</name>
    <dbReference type="NCBI Taxonomy" id="2512112"/>
    <lineage>
        <taxon>Bacteria</taxon>
        <taxon>Bacillati</taxon>
        <taxon>Actinomycetota</taxon>
        <taxon>Actinomycetes</taxon>
        <taxon>Propionibacteriales</taxon>
        <taxon>Kribbellaceae</taxon>
        <taxon>Kribbella</taxon>
    </lineage>
</organism>
<protein>
    <submittedName>
        <fullName evidence="3">Uncharacterized protein</fullName>
    </submittedName>
</protein>
<feature type="transmembrane region" description="Helical" evidence="2">
    <location>
        <begin position="175"/>
        <end position="196"/>
    </location>
</feature>
<dbReference type="Proteomes" id="UP000295146">
    <property type="component" value="Unassembled WGS sequence"/>
</dbReference>
<keyword evidence="2" id="KW-1133">Transmembrane helix</keyword>
<dbReference type="RefSeq" id="WP_134109577.1">
    <property type="nucleotide sequence ID" value="NZ_SODP01000004.1"/>
</dbReference>
<feature type="transmembrane region" description="Helical" evidence="2">
    <location>
        <begin position="341"/>
        <end position="360"/>
    </location>
</feature>
<keyword evidence="4" id="KW-1185">Reference proteome</keyword>
<feature type="compositionally biased region" description="Polar residues" evidence="1">
    <location>
        <begin position="26"/>
        <end position="36"/>
    </location>
</feature>
<proteinExistence type="predicted"/>
<keyword evidence="2" id="KW-0472">Membrane</keyword>